<accession>A0ABS0SWZ6</accession>
<feature type="domain" description="AB hydrolase-1" evidence="3">
    <location>
        <begin position="109"/>
        <end position="359"/>
    </location>
</feature>
<name>A0ABS0SWZ6_9CAUL</name>
<dbReference type="Proteomes" id="UP000639859">
    <property type="component" value="Unassembled WGS sequence"/>
</dbReference>
<evidence type="ECO:0000313" key="5">
    <source>
        <dbReference type="Proteomes" id="UP000639859"/>
    </source>
</evidence>
<evidence type="ECO:0000259" key="3">
    <source>
        <dbReference type="Pfam" id="PF00561"/>
    </source>
</evidence>
<protein>
    <submittedName>
        <fullName evidence="4">Alpha/beta hydrolase</fullName>
    </submittedName>
</protein>
<comment type="caution">
    <text evidence="4">The sequence shown here is derived from an EMBL/GenBank/DDBJ whole genome shotgun (WGS) entry which is preliminary data.</text>
</comment>
<keyword evidence="2" id="KW-0472">Membrane</keyword>
<dbReference type="RefSeq" id="WP_198576049.1">
    <property type="nucleotide sequence ID" value="NZ_JADWOX010000006.1"/>
</dbReference>
<sequence length="391" mass="43108">MPLIVFARLALSLVSLAILGAAGYLLWSWHDGYWVWDAYGVGHQEHEPWRLWTALALLAWSMLGRLIVTPLLAKPDTDPTQPERGDHQMISSPTGSRLYVEMHGPADAPPVILTHGWGLDSTIWYYLRRRLSQQYRVIVWDLPGLGRSRAANGRAIDLSHFAQDLKAVLALTEGKPAVLVGHSIGGMTVQTLVRDHPQLLDGAVAGLVLVNTTYTNPLRTMVLSGAAQALRWPLLEPMFRLAIWLQPLAWLSAWQSYLSGSAHLANRIGFASQVTRSQLEHNTLLATRNPPAALARGNLAMFRWDADGALQAITVPTLILAGDSDLVTKCEASETLARATPGGRLEVISDANHMGFLERSQVYNDEIESFCQLNLVTRPGNRPREPMATET</sequence>
<dbReference type="SUPFAM" id="SSF53474">
    <property type="entry name" value="alpha/beta-Hydrolases"/>
    <property type="match status" value="1"/>
</dbReference>
<gene>
    <name evidence="4" type="ORF">I4Q42_10630</name>
</gene>
<dbReference type="PANTHER" id="PTHR43798">
    <property type="entry name" value="MONOACYLGLYCEROL LIPASE"/>
    <property type="match status" value="1"/>
</dbReference>
<evidence type="ECO:0000256" key="1">
    <source>
        <dbReference type="ARBA" id="ARBA00022801"/>
    </source>
</evidence>
<proteinExistence type="predicted"/>
<dbReference type="Gene3D" id="3.40.50.1820">
    <property type="entry name" value="alpha/beta hydrolase"/>
    <property type="match status" value="1"/>
</dbReference>
<dbReference type="InterPro" id="IPR000073">
    <property type="entry name" value="AB_hydrolase_1"/>
</dbReference>
<keyword evidence="1 4" id="KW-0378">Hydrolase</keyword>
<evidence type="ECO:0000256" key="2">
    <source>
        <dbReference type="SAM" id="Phobius"/>
    </source>
</evidence>
<dbReference type="Pfam" id="PF00561">
    <property type="entry name" value="Abhydrolase_1"/>
    <property type="match status" value="1"/>
</dbReference>
<organism evidence="4 5">
    <name type="scientific">Caulobacter hibisci</name>
    <dbReference type="NCBI Taxonomy" id="2035993"/>
    <lineage>
        <taxon>Bacteria</taxon>
        <taxon>Pseudomonadati</taxon>
        <taxon>Pseudomonadota</taxon>
        <taxon>Alphaproteobacteria</taxon>
        <taxon>Caulobacterales</taxon>
        <taxon>Caulobacteraceae</taxon>
        <taxon>Caulobacter</taxon>
    </lineage>
</organism>
<evidence type="ECO:0000313" key="4">
    <source>
        <dbReference type="EMBL" id="MBI1684124.1"/>
    </source>
</evidence>
<feature type="transmembrane region" description="Helical" evidence="2">
    <location>
        <begin position="9"/>
        <end position="29"/>
    </location>
</feature>
<dbReference type="EMBL" id="JADWOX010000006">
    <property type="protein sequence ID" value="MBI1684124.1"/>
    <property type="molecule type" value="Genomic_DNA"/>
</dbReference>
<dbReference type="InterPro" id="IPR029058">
    <property type="entry name" value="AB_hydrolase_fold"/>
</dbReference>
<keyword evidence="5" id="KW-1185">Reference proteome</keyword>
<dbReference type="InterPro" id="IPR050266">
    <property type="entry name" value="AB_hydrolase_sf"/>
</dbReference>
<reference evidence="4 5" key="1">
    <citation type="submission" date="2020-11" db="EMBL/GenBank/DDBJ databases">
        <title>genome sequence of strain KACC 18849.</title>
        <authorList>
            <person name="Gao J."/>
            <person name="Zhang X."/>
        </authorList>
    </citation>
    <scope>NUCLEOTIDE SEQUENCE [LARGE SCALE GENOMIC DNA]</scope>
    <source>
        <strain evidence="4 5">KACC 18849</strain>
    </source>
</reference>
<dbReference type="GO" id="GO:0016787">
    <property type="term" value="F:hydrolase activity"/>
    <property type="evidence" value="ECO:0007669"/>
    <property type="project" value="UniProtKB-KW"/>
</dbReference>
<keyword evidence="2" id="KW-1133">Transmembrane helix</keyword>
<dbReference type="PANTHER" id="PTHR43798:SF31">
    <property type="entry name" value="AB HYDROLASE SUPERFAMILY PROTEIN YCLE"/>
    <property type="match status" value="1"/>
</dbReference>
<keyword evidence="2" id="KW-0812">Transmembrane</keyword>